<evidence type="ECO:0000259" key="10">
    <source>
        <dbReference type="Pfam" id="PF01618"/>
    </source>
</evidence>
<dbReference type="InterPro" id="IPR050790">
    <property type="entry name" value="ExbB/TolQ_transport"/>
</dbReference>
<dbReference type="EMBL" id="CP071091">
    <property type="protein sequence ID" value="QSQ15464.1"/>
    <property type="molecule type" value="Genomic_DNA"/>
</dbReference>
<evidence type="ECO:0000256" key="8">
    <source>
        <dbReference type="RuleBase" id="RU004057"/>
    </source>
</evidence>
<keyword evidence="12" id="KW-1185">Reference proteome</keyword>
<evidence type="ECO:0000313" key="12">
    <source>
        <dbReference type="Proteomes" id="UP000663090"/>
    </source>
</evidence>
<evidence type="ECO:0000313" key="11">
    <source>
        <dbReference type="EMBL" id="QSQ15464.1"/>
    </source>
</evidence>
<keyword evidence="2 8" id="KW-0813">Transport</keyword>
<evidence type="ECO:0000256" key="7">
    <source>
        <dbReference type="ARBA" id="ARBA00023136"/>
    </source>
</evidence>
<keyword evidence="3" id="KW-1003">Cell membrane</keyword>
<comment type="subcellular location">
    <subcellularLocation>
        <location evidence="1">Cell membrane</location>
        <topology evidence="1">Multi-pass membrane protein</topology>
    </subcellularLocation>
    <subcellularLocation>
        <location evidence="8">Membrane</location>
        <topology evidence="8">Multi-pass membrane protein</topology>
    </subcellularLocation>
</comment>
<dbReference type="Pfam" id="PF01618">
    <property type="entry name" value="MotA_ExbB"/>
    <property type="match status" value="1"/>
</dbReference>
<feature type="transmembrane region" description="Helical" evidence="9">
    <location>
        <begin position="115"/>
        <end position="141"/>
    </location>
</feature>
<gene>
    <name evidence="11" type="ORF">JY572_05160</name>
</gene>
<organism evidence="11 12">
    <name type="scientific">Myxococcus landrumensis</name>
    <dbReference type="NCBI Taxonomy" id="2813577"/>
    <lineage>
        <taxon>Bacteria</taxon>
        <taxon>Pseudomonadati</taxon>
        <taxon>Myxococcota</taxon>
        <taxon>Myxococcia</taxon>
        <taxon>Myxococcales</taxon>
        <taxon>Cystobacterineae</taxon>
        <taxon>Myxococcaceae</taxon>
        <taxon>Myxococcus</taxon>
    </lineage>
</organism>
<keyword evidence="6 9" id="KW-1133">Transmembrane helix</keyword>
<keyword evidence="5 8" id="KW-0653">Protein transport</keyword>
<reference evidence="11 12" key="1">
    <citation type="submission" date="2021-02" db="EMBL/GenBank/DDBJ databases">
        <title>De Novo genome assembly of isolated myxobacteria.</title>
        <authorList>
            <person name="Stevens D.C."/>
        </authorList>
    </citation>
    <scope>NUCLEOTIDE SEQUENCE [LARGE SCALE GENOMIC DNA]</scope>
    <source>
        <strain evidence="11 12">SCHIC003</strain>
    </source>
</reference>
<evidence type="ECO:0000256" key="4">
    <source>
        <dbReference type="ARBA" id="ARBA00022692"/>
    </source>
</evidence>
<dbReference type="PANTHER" id="PTHR30625">
    <property type="entry name" value="PROTEIN TOLQ"/>
    <property type="match status" value="1"/>
</dbReference>
<dbReference type="InterPro" id="IPR002898">
    <property type="entry name" value="MotA_ExbB_proton_chnl"/>
</dbReference>
<proteinExistence type="inferred from homology"/>
<dbReference type="RefSeq" id="WP_206717167.1">
    <property type="nucleotide sequence ID" value="NZ_CP071091.1"/>
</dbReference>
<evidence type="ECO:0000256" key="6">
    <source>
        <dbReference type="ARBA" id="ARBA00022989"/>
    </source>
</evidence>
<keyword evidence="7 9" id="KW-0472">Membrane</keyword>
<sequence>MHIVEIVKDVFVKWGANWVLWLLFALSLVSIGVIVERWLVFRTKQDRIRELSGALEETLASGDFPAAISKLEKRTSVGASVARAGLRLAPQGMTAAEKGMQSALAIERSTLENRLAFLGTLGNNAPFIGLFGTVIGVLLAFEALSQTKGSPVSGASQVASNLVMGSIAEALVATAVGIGVALPAVAAYNYFQRRIASILSDAEALTNLVLAYVSAREQSAAPKGGA</sequence>
<name>A0ABX7N9M5_9BACT</name>
<evidence type="ECO:0000256" key="9">
    <source>
        <dbReference type="SAM" id="Phobius"/>
    </source>
</evidence>
<feature type="transmembrane region" description="Helical" evidence="9">
    <location>
        <begin position="18"/>
        <end position="40"/>
    </location>
</feature>
<dbReference type="Proteomes" id="UP000663090">
    <property type="component" value="Chromosome"/>
</dbReference>
<comment type="similarity">
    <text evidence="8">Belongs to the exbB/tolQ family.</text>
</comment>
<feature type="domain" description="MotA/TolQ/ExbB proton channel" evidence="10">
    <location>
        <begin position="79"/>
        <end position="202"/>
    </location>
</feature>
<evidence type="ECO:0000256" key="1">
    <source>
        <dbReference type="ARBA" id="ARBA00004651"/>
    </source>
</evidence>
<protein>
    <submittedName>
        <fullName evidence="11">MotA/TolQ/ExbB proton channel family protein</fullName>
    </submittedName>
</protein>
<accession>A0ABX7N9M5</accession>
<evidence type="ECO:0000256" key="3">
    <source>
        <dbReference type="ARBA" id="ARBA00022475"/>
    </source>
</evidence>
<dbReference type="PANTHER" id="PTHR30625:SF15">
    <property type="entry name" value="BIOPOLYMER TRANSPORT PROTEIN EXBB"/>
    <property type="match status" value="1"/>
</dbReference>
<evidence type="ECO:0000256" key="5">
    <source>
        <dbReference type="ARBA" id="ARBA00022927"/>
    </source>
</evidence>
<keyword evidence="4 9" id="KW-0812">Transmembrane</keyword>
<evidence type="ECO:0000256" key="2">
    <source>
        <dbReference type="ARBA" id="ARBA00022448"/>
    </source>
</evidence>
<feature type="transmembrane region" description="Helical" evidence="9">
    <location>
        <begin position="170"/>
        <end position="191"/>
    </location>
</feature>